<dbReference type="GO" id="GO:0016020">
    <property type="term" value="C:membrane"/>
    <property type="evidence" value="ECO:0007669"/>
    <property type="project" value="UniProtKB-SubCell"/>
</dbReference>
<evidence type="ECO:0000256" key="1">
    <source>
        <dbReference type="ARBA" id="ARBA00004141"/>
    </source>
</evidence>
<gene>
    <name evidence="6" type="ORF">RHSIM_Rhsim02G0094800</name>
</gene>
<evidence type="ECO:0000313" key="7">
    <source>
        <dbReference type="Proteomes" id="UP000626092"/>
    </source>
</evidence>
<dbReference type="SUPFAM" id="SSF161111">
    <property type="entry name" value="Cation efflux protein transmembrane domain-like"/>
    <property type="match status" value="1"/>
</dbReference>
<dbReference type="Proteomes" id="UP000626092">
    <property type="component" value="Unassembled WGS sequence"/>
</dbReference>
<reference evidence="6" key="1">
    <citation type="submission" date="2019-11" db="EMBL/GenBank/DDBJ databases">
        <authorList>
            <person name="Liu Y."/>
            <person name="Hou J."/>
            <person name="Li T.-Q."/>
            <person name="Guan C.-H."/>
            <person name="Wu X."/>
            <person name="Wu H.-Z."/>
            <person name="Ling F."/>
            <person name="Zhang R."/>
            <person name="Shi X.-G."/>
            <person name="Ren J.-P."/>
            <person name="Chen E.-F."/>
            <person name="Sun J.-M."/>
        </authorList>
    </citation>
    <scope>NUCLEOTIDE SEQUENCE</scope>
    <source>
        <strain evidence="6">Adult_tree_wgs_1</strain>
        <tissue evidence="6">Leaves</tissue>
    </source>
</reference>
<accession>A0A834LSL6</accession>
<evidence type="ECO:0000256" key="3">
    <source>
        <dbReference type="ARBA" id="ARBA00022692"/>
    </source>
</evidence>
<sequence length="201" mass="22407">MDALADRGFVPGMSKEDRDELARSETTAIRLSNVANMILFAAKVYASFRSGSLAIIASTLDSLIYSLWLYPVIYNILLLANARRVCKELIGVLGLTGSRREVTRRLLVLRSELSQVGKRLPEADKAPARVVGHWVKLEMAESHWVLSVEVRTSLRKVENSQIESMMRTTKTAEGWKLTDLIRGLMDCMATGQTTTVPSRPL</sequence>
<keyword evidence="5" id="KW-0472">Membrane</keyword>
<proteinExistence type="predicted"/>
<keyword evidence="7" id="KW-1185">Reference proteome</keyword>
<dbReference type="GO" id="GO:0008324">
    <property type="term" value="F:monoatomic cation transmembrane transporter activity"/>
    <property type="evidence" value="ECO:0007669"/>
    <property type="project" value="TreeGrafter"/>
</dbReference>
<protein>
    <submittedName>
        <fullName evidence="6">Uncharacterized protein</fullName>
    </submittedName>
</protein>
<evidence type="ECO:0000256" key="2">
    <source>
        <dbReference type="ARBA" id="ARBA00022448"/>
    </source>
</evidence>
<evidence type="ECO:0000313" key="6">
    <source>
        <dbReference type="EMBL" id="KAF7150700.1"/>
    </source>
</evidence>
<name>A0A834LSL6_RHOSS</name>
<keyword evidence="3" id="KW-0812">Transmembrane</keyword>
<comment type="caution">
    <text evidence="6">The sequence shown here is derived from an EMBL/GenBank/DDBJ whole genome shotgun (WGS) entry which is preliminary data.</text>
</comment>
<dbReference type="OrthoDB" id="78296at2759"/>
<dbReference type="InterPro" id="IPR027469">
    <property type="entry name" value="Cation_efflux_TMD_sf"/>
</dbReference>
<evidence type="ECO:0000256" key="4">
    <source>
        <dbReference type="ARBA" id="ARBA00022989"/>
    </source>
</evidence>
<keyword evidence="4" id="KW-1133">Transmembrane helix</keyword>
<dbReference type="EMBL" id="WJXA01000002">
    <property type="protein sequence ID" value="KAF7150700.1"/>
    <property type="molecule type" value="Genomic_DNA"/>
</dbReference>
<dbReference type="InterPro" id="IPR050291">
    <property type="entry name" value="CDF_Transporter"/>
</dbReference>
<evidence type="ECO:0000256" key="5">
    <source>
        <dbReference type="ARBA" id="ARBA00023136"/>
    </source>
</evidence>
<dbReference type="PANTHER" id="PTHR43840">
    <property type="entry name" value="MITOCHONDRIAL METAL TRANSPORTER 1-RELATED"/>
    <property type="match status" value="1"/>
</dbReference>
<keyword evidence="2" id="KW-0813">Transport</keyword>
<dbReference type="PANTHER" id="PTHR43840:SF5">
    <property type="entry name" value="METAL TOLERANCE PROTEIN 11"/>
    <property type="match status" value="1"/>
</dbReference>
<organism evidence="6 7">
    <name type="scientific">Rhododendron simsii</name>
    <name type="common">Sims's rhododendron</name>
    <dbReference type="NCBI Taxonomy" id="118357"/>
    <lineage>
        <taxon>Eukaryota</taxon>
        <taxon>Viridiplantae</taxon>
        <taxon>Streptophyta</taxon>
        <taxon>Embryophyta</taxon>
        <taxon>Tracheophyta</taxon>
        <taxon>Spermatophyta</taxon>
        <taxon>Magnoliopsida</taxon>
        <taxon>eudicotyledons</taxon>
        <taxon>Gunneridae</taxon>
        <taxon>Pentapetalae</taxon>
        <taxon>asterids</taxon>
        <taxon>Ericales</taxon>
        <taxon>Ericaceae</taxon>
        <taxon>Ericoideae</taxon>
        <taxon>Rhodoreae</taxon>
        <taxon>Rhododendron</taxon>
    </lineage>
</organism>
<comment type="subcellular location">
    <subcellularLocation>
        <location evidence="1">Membrane</location>
        <topology evidence="1">Multi-pass membrane protein</topology>
    </subcellularLocation>
</comment>
<dbReference type="AlphaFoldDB" id="A0A834LSL6"/>